<dbReference type="NCBIfam" id="NF001810">
    <property type="entry name" value="PRK00529.1"/>
    <property type="match status" value="1"/>
</dbReference>
<evidence type="ECO:0000256" key="4">
    <source>
        <dbReference type="ARBA" id="ARBA00022490"/>
    </source>
</evidence>
<comment type="subcellular location">
    <subcellularLocation>
        <location evidence="1 7">Cytoplasm</location>
    </subcellularLocation>
</comment>
<dbReference type="PIRSF" id="PIRSF005901">
    <property type="entry name" value="EF-P"/>
    <property type="match status" value="1"/>
</dbReference>
<comment type="pathway">
    <text evidence="2 7">Protein biosynthesis; polypeptide chain elongation.</text>
</comment>
<dbReference type="SUPFAM" id="SSF50249">
    <property type="entry name" value="Nucleic acid-binding proteins"/>
    <property type="match status" value="2"/>
</dbReference>
<dbReference type="HAMAP" id="MF_00141">
    <property type="entry name" value="EF_P"/>
    <property type="match status" value="1"/>
</dbReference>
<dbReference type="GO" id="GO:0005829">
    <property type="term" value="C:cytosol"/>
    <property type="evidence" value="ECO:0007669"/>
    <property type="project" value="UniProtKB-ARBA"/>
</dbReference>
<dbReference type="SMART" id="SM01185">
    <property type="entry name" value="EFP"/>
    <property type="match status" value="1"/>
</dbReference>
<name>A0A0C2BQQ9_9BURK</name>
<dbReference type="GO" id="GO:0003746">
    <property type="term" value="F:translation elongation factor activity"/>
    <property type="evidence" value="ECO:0007669"/>
    <property type="project" value="UniProtKB-UniRule"/>
</dbReference>
<comment type="similarity">
    <text evidence="3 7">Belongs to the elongation factor P family.</text>
</comment>
<keyword evidence="11" id="KW-1185">Reference proteome</keyword>
<dbReference type="InterPro" id="IPR008991">
    <property type="entry name" value="Translation_prot_SH3-like_sf"/>
</dbReference>
<dbReference type="PANTHER" id="PTHR30053">
    <property type="entry name" value="ELONGATION FACTOR P"/>
    <property type="match status" value="1"/>
</dbReference>
<dbReference type="PANTHER" id="PTHR30053:SF12">
    <property type="entry name" value="ELONGATION FACTOR P (EF-P) FAMILY PROTEIN"/>
    <property type="match status" value="1"/>
</dbReference>
<dbReference type="Gene3D" id="2.40.50.140">
    <property type="entry name" value="Nucleic acid-binding proteins"/>
    <property type="match status" value="2"/>
</dbReference>
<evidence type="ECO:0000313" key="11">
    <source>
        <dbReference type="Proteomes" id="UP000031572"/>
    </source>
</evidence>
<dbReference type="Pfam" id="PF01132">
    <property type="entry name" value="EFP"/>
    <property type="match status" value="1"/>
</dbReference>
<organism evidence="10 11">
    <name type="scientific">Noviherbaspirillum autotrophicum</name>
    <dbReference type="NCBI Taxonomy" id="709839"/>
    <lineage>
        <taxon>Bacteria</taxon>
        <taxon>Pseudomonadati</taxon>
        <taxon>Pseudomonadota</taxon>
        <taxon>Betaproteobacteria</taxon>
        <taxon>Burkholderiales</taxon>
        <taxon>Oxalobacteraceae</taxon>
        <taxon>Noviherbaspirillum</taxon>
    </lineage>
</organism>
<comment type="caution">
    <text evidence="10">The sequence shown here is derived from an EMBL/GenBank/DDBJ whole genome shotgun (WGS) entry which is preliminary data.</text>
</comment>
<dbReference type="STRING" id="709839.TSA66_18685"/>
<dbReference type="InterPro" id="IPR011768">
    <property type="entry name" value="Transl_elongation_fac_P"/>
</dbReference>
<dbReference type="FunFam" id="2.40.50.140:FF:000004">
    <property type="entry name" value="Elongation factor P"/>
    <property type="match status" value="1"/>
</dbReference>
<evidence type="ECO:0000259" key="9">
    <source>
        <dbReference type="SMART" id="SM01185"/>
    </source>
</evidence>
<keyword evidence="4 7" id="KW-0963">Cytoplasm</keyword>
<dbReference type="InterPro" id="IPR001059">
    <property type="entry name" value="Transl_elong_P/YeiP_cen"/>
</dbReference>
<reference evidence="10 11" key="1">
    <citation type="submission" date="2014-12" db="EMBL/GenBank/DDBJ databases">
        <title>Denitrispirillum autotrophicum gen. nov., sp. nov., Denitrifying, Facultatively Autotrophic Bacteria Isolated from Rice Paddy Soil.</title>
        <authorList>
            <person name="Ishii S."/>
            <person name="Ashida N."/>
            <person name="Ohno H."/>
            <person name="Otsuka S."/>
            <person name="Yokota A."/>
            <person name="Senoo K."/>
        </authorList>
    </citation>
    <scope>NUCLEOTIDE SEQUENCE [LARGE SCALE GENOMIC DNA]</scope>
    <source>
        <strain evidence="10 11">TSA66</strain>
    </source>
</reference>
<dbReference type="InterPro" id="IPR014722">
    <property type="entry name" value="Rib_uL2_dom2"/>
</dbReference>
<evidence type="ECO:0000256" key="7">
    <source>
        <dbReference type="HAMAP-Rule" id="MF_00141"/>
    </source>
</evidence>
<evidence type="ECO:0000256" key="3">
    <source>
        <dbReference type="ARBA" id="ARBA00009479"/>
    </source>
</evidence>
<feature type="domain" description="Elongation factor P C-terminal" evidence="8">
    <location>
        <begin position="128"/>
        <end position="188"/>
    </location>
</feature>
<keyword evidence="5 7" id="KW-0251">Elongation factor</keyword>
<dbReference type="InterPro" id="IPR015365">
    <property type="entry name" value="Elong-fact-P_C"/>
</dbReference>
<dbReference type="AlphaFoldDB" id="A0A0C2BQQ9"/>
<protein>
    <recommendedName>
        <fullName evidence="7">Elongation factor P</fullName>
        <shortName evidence="7">EF-P</shortName>
    </recommendedName>
</protein>
<dbReference type="Pfam" id="PF09285">
    <property type="entry name" value="Elong-fact-P_C"/>
    <property type="match status" value="1"/>
</dbReference>
<evidence type="ECO:0000256" key="2">
    <source>
        <dbReference type="ARBA" id="ARBA00004815"/>
    </source>
</evidence>
<dbReference type="InterPro" id="IPR020599">
    <property type="entry name" value="Transl_elong_fac_P/YeiP"/>
</dbReference>
<dbReference type="InterPro" id="IPR013185">
    <property type="entry name" value="Transl_elong_KOW-like"/>
</dbReference>
<evidence type="ECO:0000256" key="6">
    <source>
        <dbReference type="ARBA" id="ARBA00022917"/>
    </source>
</evidence>
<dbReference type="Pfam" id="PF08207">
    <property type="entry name" value="EFP_N"/>
    <property type="match status" value="1"/>
</dbReference>
<accession>A0A0C2BQQ9</accession>
<dbReference type="EMBL" id="JWJG01000028">
    <property type="protein sequence ID" value="KIF82379.1"/>
    <property type="molecule type" value="Genomic_DNA"/>
</dbReference>
<evidence type="ECO:0000256" key="1">
    <source>
        <dbReference type="ARBA" id="ARBA00004496"/>
    </source>
</evidence>
<dbReference type="Gene3D" id="2.30.30.30">
    <property type="match status" value="1"/>
</dbReference>
<evidence type="ECO:0000259" key="8">
    <source>
        <dbReference type="SMART" id="SM00841"/>
    </source>
</evidence>
<keyword evidence="6 7" id="KW-0648">Protein biosynthesis</keyword>
<comment type="function">
    <text evidence="7">Involved in peptide bond synthesis. Stimulates efficient translation and peptide-bond synthesis on native or reconstituted 70S ribosomes in vitro. Probably functions indirectly by altering the affinity of the ribosome for aminoacyl-tRNA, thus increasing their reactivity as acceptors for peptidyl transferase.</text>
</comment>
<evidence type="ECO:0000313" key="10">
    <source>
        <dbReference type="EMBL" id="KIF82379.1"/>
    </source>
</evidence>
<dbReference type="SUPFAM" id="SSF50104">
    <property type="entry name" value="Translation proteins SH3-like domain"/>
    <property type="match status" value="1"/>
</dbReference>
<evidence type="ECO:0000256" key="5">
    <source>
        <dbReference type="ARBA" id="ARBA00022768"/>
    </source>
</evidence>
<sequence length="191" mass="21737">MKPAKEVRVGNIIMVDGKPFIVLRSDVNGSSRTGFTYKWKMKNLLTNAPLENVFRGDDKFDVVVLDKKPVTFSYFADPLYVFMDEEYNQYEIEEENLGDALHYLKDGMECEAVFYDGKAISVELPITIARKVIYSEPAVKGNTSGNVLKEAKIENAIEAHCHTVQVPLFVSTDDVIEIDTRTNEYKRVVRN</sequence>
<dbReference type="UniPathway" id="UPA00345"/>
<dbReference type="GO" id="GO:0043043">
    <property type="term" value="P:peptide biosynthetic process"/>
    <property type="evidence" value="ECO:0007669"/>
    <property type="project" value="InterPro"/>
</dbReference>
<gene>
    <name evidence="7" type="primary">efp</name>
    <name evidence="10" type="ORF">TSA66_18685</name>
</gene>
<dbReference type="RefSeq" id="WP_040041052.1">
    <property type="nucleotide sequence ID" value="NZ_JWJG01000028.1"/>
</dbReference>
<proteinExistence type="inferred from homology"/>
<dbReference type="FunFam" id="2.40.50.140:FF:000009">
    <property type="entry name" value="Elongation factor P"/>
    <property type="match status" value="1"/>
</dbReference>
<dbReference type="OrthoDB" id="9801844at2"/>
<dbReference type="Proteomes" id="UP000031572">
    <property type="component" value="Unassembled WGS sequence"/>
</dbReference>
<dbReference type="SMART" id="SM00841">
    <property type="entry name" value="Elong-fact-P_C"/>
    <property type="match status" value="1"/>
</dbReference>
<dbReference type="InterPro" id="IPR012340">
    <property type="entry name" value="NA-bd_OB-fold"/>
</dbReference>
<feature type="domain" description="Translation elongation factor P/YeiP central" evidence="9">
    <location>
        <begin position="67"/>
        <end position="120"/>
    </location>
</feature>